<gene>
    <name evidence="2" type="ORF">GCM10022255_043000</name>
</gene>
<evidence type="ECO:0000256" key="1">
    <source>
        <dbReference type="SAM" id="Phobius"/>
    </source>
</evidence>
<keyword evidence="1" id="KW-0812">Transmembrane</keyword>
<evidence type="ECO:0000313" key="3">
    <source>
        <dbReference type="Proteomes" id="UP001500620"/>
    </source>
</evidence>
<dbReference type="EMBL" id="BAABAT010000011">
    <property type="protein sequence ID" value="GAA4251225.1"/>
    <property type="molecule type" value="Genomic_DNA"/>
</dbReference>
<keyword evidence="1" id="KW-0472">Membrane</keyword>
<name>A0ABP8DAI2_9ACTN</name>
<feature type="transmembrane region" description="Helical" evidence="1">
    <location>
        <begin position="230"/>
        <end position="252"/>
    </location>
</feature>
<proteinExistence type="predicted"/>
<feature type="transmembrane region" description="Helical" evidence="1">
    <location>
        <begin position="63"/>
        <end position="87"/>
    </location>
</feature>
<dbReference type="Pfam" id="PF09490">
    <property type="entry name" value="CbtA"/>
    <property type="match status" value="1"/>
</dbReference>
<dbReference type="InterPro" id="IPR012666">
    <property type="entry name" value="CbtA_put"/>
</dbReference>
<comment type="caution">
    <text evidence="2">The sequence shown here is derived from an EMBL/GenBank/DDBJ whole genome shotgun (WGS) entry which is preliminary data.</text>
</comment>
<protein>
    <submittedName>
        <fullName evidence="2">CbtA family protein</fullName>
    </submittedName>
</protein>
<keyword evidence="1" id="KW-1133">Transmembrane helix</keyword>
<dbReference type="Proteomes" id="UP001500620">
    <property type="component" value="Unassembled WGS sequence"/>
</dbReference>
<feature type="transmembrane region" description="Helical" evidence="1">
    <location>
        <begin position="137"/>
        <end position="157"/>
    </location>
</feature>
<dbReference type="RefSeq" id="WP_345128896.1">
    <property type="nucleotide sequence ID" value="NZ_BAABAT010000011.1"/>
</dbReference>
<keyword evidence="3" id="KW-1185">Reference proteome</keyword>
<sequence length="273" mass="29060">MEKRLILRGLLAGAVGGVLAFVFARILAEPLIQQAIDYEDGRSHALGEGHEHEVFSRAIQENVGIGAALILFGVAMGALYAVAYAICVGRVGRVKARPLALLLAAAAFTGFFLVPFLKYPTNPPAVGNGETIGLRSSLYLILTGASVVLMILATWLGRRLQPRFGTWNAALLAVGAYVLAIAVLFALLPNLGDLAANKELHQSTETPKPLTDADGKILFPGFPADLLYQFRLYAVGAQLLLWGAIGLVFGPLAERLLEAPRVAERPAVPVRAS</sequence>
<accession>A0ABP8DAI2</accession>
<organism evidence="2 3">
    <name type="scientific">Dactylosporangium darangshiense</name>
    <dbReference type="NCBI Taxonomy" id="579108"/>
    <lineage>
        <taxon>Bacteria</taxon>
        <taxon>Bacillati</taxon>
        <taxon>Actinomycetota</taxon>
        <taxon>Actinomycetes</taxon>
        <taxon>Micromonosporales</taxon>
        <taxon>Micromonosporaceae</taxon>
        <taxon>Dactylosporangium</taxon>
    </lineage>
</organism>
<feature type="transmembrane region" description="Helical" evidence="1">
    <location>
        <begin position="169"/>
        <end position="188"/>
    </location>
</feature>
<feature type="transmembrane region" description="Helical" evidence="1">
    <location>
        <begin position="99"/>
        <end position="117"/>
    </location>
</feature>
<evidence type="ECO:0000313" key="2">
    <source>
        <dbReference type="EMBL" id="GAA4251225.1"/>
    </source>
</evidence>
<reference evidence="3" key="1">
    <citation type="journal article" date="2019" name="Int. J. Syst. Evol. Microbiol.">
        <title>The Global Catalogue of Microorganisms (GCM) 10K type strain sequencing project: providing services to taxonomists for standard genome sequencing and annotation.</title>
        <authorList>
            <consortium name="The Broad Institute Genomics Platform"/>
            <consortium name="The Broad Institute Genome Sequencing Center for Infectious Disease"/>
            <person name="Wu L."/>
            <person name="Ma J."/>
        </authorList>
    </citation>
    <scope>NUCLEOTIDE SEQUENCE [LARGE SCALE GENOMIC DNA]</scope>
    <source>
        <strain evidence="3">JCM 17441</strain>
    </source>
</reference>